<feature type="domain" description="K Homology" evidence="4">
    <location>
        <begin position="623"/>
        <end position="723"/>
    </location>
</feature>
<dbReference type="Pfam" id="PF22675">
    <property type="entry name" value="KH-I_KHDC4-BBP"/>
    <property type="match status" value="1"/>
</dbReference>
<dbReference type="Proteomes" id="UP000663877">
    <property type="component" value="Unassembled WGS sequence"/>
</dbReference>
<gene>
    <name evidence="5" type="ORF">BJG266_LOCUS28708</name>
</gene>
<evidence type="ECO:0000256" key="1">
    <source>
        <dbReference type="ARBA" id="ARBA00022473"/>
    </source>
</evidence>
<dbReference type="PANTHER" id="PTHR11208">
    <property type="entry name" value="RNA-BINDING PROTEIN RELATED"/>
    <property type="match status" value="1"/>
</dbReference>
<dbReference type="Gene3D" id="1.25.10.10">
    <property type="entry name" value="Leucine-rich Repeat Variant"/>
    <property type="match status" value="1"/>
</dbReference>
<dbReference type="Gene3D" id="1.20.5.4010">
    <property type="match status" value="1"/>
</dbReference>
<organism evidence="5 6">
    <name type="scientific">Adineta steineri</name>
    <dbReference type="NCBI Taxonomy" id="433720"/>
    <lineage>
        <taxon>Eukaryota</taxon>
        <taxon>Metazoa</taxon>
        <taxon>Spiralia</taxon>
        <taxon>Gnathifera</taxon>
        <taxon>Rotifera</taxon>
        <taxon>Eurotatoria</taxon>
        <taxon>Bdelloidea</taxon>
        <taxon>Adinetida</taxon>
        <taxon>Adinetidae</taxon>
        <taxon>Adineta</taxon>
    </lineage>
</organism>
<dbReference type="InterPro" id="IPR045071">
    <property type="entry name" value="BBP-like"/>
</dbReference>
<reference evidence="5" key="1">
    <citation type="submission" date="2021-02" db="EMBL/GenBank/DDBJ databases">
        <authorList>
            <person name="Nowell W R."/>
        </authorList>
    </citation>
    <scope>NUCLEOTIDE SEQUENCE</scope>
</reference>
<dbReference type="GO" id="GO:0048024">
    <property type="term" value="P:regulation of mRNA splicing, via spliceosome"/>
    <property type="evidence" value="ECO:0007669"/>
    <property type="project" value="TreeGrafter"/>
</dbReference>
<evidence type="ECO:0000256" key="2">
    <source>
        <dbReference type="ARBA" id="ARBA00022884"/>
    </source>
</evidence>
<evidence type="ECO:0000259" key="4">
    <source>
        <dbReference type="SMART" id="SM00322"/>
    </source>
</evidence>
<dbReference type="InterPro" id="IPR011989">
    <property type="entry name" value="ARM-like"/>
</dbReference>
<proteinExistence type="predicted"/>
<dbReference type="SUPFAM" id="SSF48403">
    <property type="entry name" value="Ankyrin repeat"/>
    <property type="match status" value="1"/>
</dbReference>
<feature type="compositionally biased region" description="Low complexity" evidence="3">
    <location>
        <begin position="536"/>
        <end position="549"/>
    </location>
</feature>
<dbReference type="FunFam" id="3.30.1370.10:FF:000028">
    <property type="entry name" value="protein quaking isoform X2"/>
    <property type="match status" value="1"/>
</dbReference>
<dbReference type="EMBL" id="CAJNOI010000304">
    <property type="protein sequence ID" value="CAF1234591.1"/>
    <property type="molecule type" value="Genomic_DNA"/>
</dbReference>
<keyword evidence="1" id="KW-0217">Developmental protein</keyword>
<accession>A0A814YRF2</accession>
<comment type="caution">
    <text evidence="5">The sequence shown here is derived from an EMBL/GenBank/DDBJ whole genome shotgun (WGS) entry which is preliminary data.</text>
</comment>
<feature type="region of interest" description="Disordered" evidence="3">
    <location>
        <begin position="532"/>
        <end position="565"/>
    </location>
</feature>
<dbReference type="InterPro" id="IPR016024">
    <property type="entry name" value="ARM-type_fold"/>
</dbReference>
<evidence type="ECO:0000256" key="3">
    <source>
        <dbReference type="SAM" id="MobiDB-lite"/>
    </source>
</evidence>
<evidence type="ECO:0000313" key="5">
    <source>
        <dbReference type="EMBL" id="CAF1234591.1"/>
    </source>
</evidence>
<dbReference type="PANTHER" id="PTHR11208:SF125">
    <property type="entry name" value="KH DOMAIN-CONTAINING RNA-BINDING PROTEIN QKI"/>
    <property type="match status" value="1"/>
</dbReference>
<dbReference type="GO" id="GO:0005634">
    <property type="term" value="C:nucleus"/>
    <property type="evidence" value="ECO:0007669"/>
    <property type="project" value="TreeGrafter"/>
</dbReference>
<dbReference type="Gene3D" id="1.25.40.20">
    <property type="entry name" value="Ankyrin repeat-containing domain"/>
    <property type="match status" value="1"/>
</dbReference>
<evidence type="ECO:0000313" key="6">
    <source>
        <dbReference type="Proteomes" id="UP000663877"/>
    </source>
</evidence>
<name>A0A814YRF2_9BILA</name>
<dbReference type="AlphaFoldDB" id="A0A814YRF2"/>
<dbReference type="SMART" id="SM00322">
    <property type="entry name" value="KH"/>
    <property type="match status" value="1"/>
</dbReference>
<sequence length="918" mass="103499">MAHEYNEGRLPIHEAAFRNYDTVVERILANLCSKDGNKNNENEDHRSQEEKERANLLHQARIQEMVETTTYDYFRLTPILAATVGNARRTIECLISHGAKVTSRDGENRSMAAIAILKQNVELLLYFSQAPYANELDIWNTLMNMFTSKISDESSAAGRILEQLTAPKYIKIAWSYLYNLRLVEKTIQVLIQTVNNNTNFNEQLLTSCLIILYNLLCIDPNIRSTFNQNDEAARAFVQMPKTTDTLSLLFSQIVCHLCDDIRCIQSFVNQNLISNLQILLDQDTMNIPKTEACLYFDILGKIARCKTDYQILIQKSSATERTILEQGIHLLDKYDRQLTISVLHFIRELCLQNDQHQQICADNRLLIAHLLNALNSSFRDVQRSSVDTLQMIVTHNTASQLTLLQQGGAEQLLILLNKATLPRLRVSIICTLWSLTGNERSRKQSMAYAMGVSTLVEFLNLKTSDQLYIVLDAISELLRRIPTENENIPLILGRRHCIPPIVRLLAVDHEQKLLLKSMLMSSAPTQLLTIHQTGQTAPTSISPTLSPLTSTPPPATQTDPSLTDNPEYLSQLLKDKRQLAAVPNMFMHIERLLDQEINKVRVNLFNLSTRPKMELPEPNGEKKIFQEKVFIPVQQHPEFNFVGRILGPRGMTAKQLEADTGCKIMVRGRGSMRDKQKEDQNRGKANWEHLDEELHVLIQCEDHENRALVKLERAKEEIMKLLKPAAEGEDDLKKKQLMELAIINGTYREPNLFQKKLQQLQFQNNRMPIGAPLILTPRMQQNLLAAQIQQGSTQTMFTTTNGQGQQTLTAVPQGSLIQTTSANGEQNFVQVFAPLQTLDQMGGMIAGGAQLFEYPTQLDPSQATFPFLTATTSSNPAGVATRSTSNNATGNITSGAAASSISARYQPYTIQPPRLNRT</sequence>
<dbReference type="Gene3D" id="3.30.1370.10">
    <property type="entry name" value="K Homology domain, type 1"/>
    <property type="match status" value="1"/>
</dbReference>
<protein>
    <recommendedName>
        <fullName evidence="4">K Homology domain-containing protein</fullName>
    </recommendedName>
</protein>
<dbReference type="InterPro" id="IPR036612">
    <property type="entry name" value="KH_dom_type_1_sf"/>
</dbReference>
<dbReference type="GO" id="GO:0003729">
    <property type="term" value="F:mRNA binding"/>
    <property type="evidence" value="ECO:0007669"/>
    <property type="project" value="TreeGrafter"/>
</dbReference>
<dbReference type="InterPro" id="IPR004087">
    <property type="entry name" value="KH_dom"/>
</dbReference>
<dbReference type="SUPFAM" id="SSF54791">
    <property type="entry name" value="Eukaryotic type KH-domain (KH-domain type I)"/>
    <property type="match status" value="1"/>
</dbReference>
<keyword evidence="2" id="KW-0694">RNA-binding</keyword>
<dbReference type="InterPro" id="IPR055256">
    <property type="entry name" value="KH_1_KHDC4/BBP-like"/>
</dbReference>
<dbReference type="InterPro" id="IPR032377">
    <property type="entry name" value="STAR_dimer"/>
</dbReference>
<dbReference type="InterPro" id="IPR036770">
    <property type="entry name" value="Ankyrin_rpt-contain_sf"/>
</dbReference>
<dbReference type="SUPFAM" id="SSF48371">
    <property type="entry name" value="ARM repeat"/>
    <property type="match status" value="1"/>
</dbReference>
<dbReference type="Pfam" id="PF16544">
    <property type="entry name" value="STAR_dimer"/>
    <property type="match status" value="1"/>
</dbReference>